<proteinExistence type="predicted"/>
<comment type="caution">
    <text evidence="1">The sequence shown here is derived from an EMBL/GenBank/DDBJ whole genome shotgun (WGS) entry which is preliminary data.</text>
</comment>
<name>A0A840CY06_9BACE</name>
<keyword evidence="2" id="KW-1185">Reference proteome</keyword>
<dbReference type="InterPro" id="IPR011250">
    <property type="entry name" value="OMP/PagP_B-barrel"/>
</dbReference>
<dbReference type="AlphaFoldDB" id="A0A840CY06"/>
<evidence type="ECO:0008006" key="3">
    <source>
        <dbReference type="Google" id="ProtNLM"/>
    </source>
</evidence>
<organism evidence="1 2">
    <name type="scientific">Bacteroides reticulotermitis</name>
    <dbReference type="NCBI Taxonomy" id="1133319"/>
    <lineage>
        <taxon>Bacteria</taxon>
        <taxon>Pseudomonadati</taxon>
        <taxon>Bacteroidota</taxon>
        <taxon>Bacteroidia</taxon>
        <taxon>Bacteroidales</taxon>
        <taxon>Bacteroidaceae</taxon>
        <taxon>Bacteroides</taxon>
    </lineage>
</organism>
<sequence length="933" mass="102270">MSRITILVWTLFAAVTLRAQDYGALQYMLQKRPANEKFTTNRWNEHLFLSAGIGPYHLLSNAEERASVGMNAYLFVGKWFTPVHGLRLGVNMAYMPTNYYNSKIKQLGGSLDYLMNMSALAYGYNEKRVFELIGVAGLDAGYSRVEGRGKLFGGGHLGLQGSVRLSPSVDLFVEPRIGWANDALTHADSWRNYRMTGTVLAGLTYMPTIPIATRNHTDEFDRSSFWNHTFVSFSSGVNVLKVPGIKNSLKGAGPHFTAAIGKWFSPSSGLRLSGVVGYGDTPAGSESNYLKHVDARADYLLNVTNVLWGYDEDRFFTLSGVAGVNVTGVKGTDKTANYLLGAGVGMQGSFRLNRSVDLFVEPRLNVYGKRYAGGRGYFNSDQLGELNIGLTYHATDRRELSTGTKFTGRKFTDNLFMTTGLGAQLFVNKTNLKKGGAWGPIATATLGKWLSPSSGLRLVGTAGYFGNYSASPSRERHAHISAGIDYLWNITSTMSGYNPERVFELIGSAGVNFAYTSKSNRQWTPGLDGGLQGIWHLNDFLGLYLEPQVRVYGDKMVKGNLGFMQKDVLFSLSAGLHYRFTPYSKAAYRSRFIENDRRMFVSVAGGASGMFVANKDLFKRMGTGMQVSVGKWFTPLSAWRVNGTVARMDITRSQRMHYAGVGVDYMMSLATLAKGYSTTHVIDVVPFVGATIGTSYRHSDFAVIPGIDAGAQLKFNVSRSLDLFVEPKVGIRADRFNGIDNGRPDRVVALLGGVTYKPRGAGRVMRSLTQDFKPRTFVSLGAGTGLHNNSASRNDFSFRTDLTIGRYFTPLSGIRLGVTHADLRMAGTVDRVNHTQVHADYLLDMTTLLNGYVPDRRFTLSGIVGVGLNTSSAPTAKVSFGGNVGAQAKLTLSKHFDLFVEPLLNMYNAKTDGRQGETTSLSANVLLGTMYRF</sequence>
<protein>
    <recommendedName>
        <fullName evidence="3">Outer membrane protein beta-barrel domain-containing protein</fullName>
    </recommendedName>
</protein>
<accession>A0A840CY06</accession>
<dbReference type="Proteomes" id="UP000560658">
    <property type="component" value="Unassembled WGS sequence"/>
</dbReference>
<reference evidence="1" key="1">
    <citation type="submission" date="2020-08" db="EMBL/GenBank/DDBJ databases">
        <title>Genomic Encyclopedia of Type Strains, Phase IV (KMG-IV): sequencing the most valuable type-strain genomes for metagenomic binning, comparative biology and taxonomic classification.</title>
        <authorList>
            <person name="Goeker M."/>
        </authorList>
    </citation>
    <scope>NUCLEOTIDE SEQUENCE [LARGE SCALE GENOMIC DNA]</scope>
    <source>
        <strain evidence="1">DSM 105720</strain>
    </source>
</reference>
<evidence type="ECO:0000313" key="2">
    <source>
        <dbReference type="Proteomes" id="UP000560658"/>
    </source>
</evidence>
<dbReference type="EMBL" id="JACIER010000010">
    <property type="protein sequence ID" value="MBB4044760.1"/>
    <property type="molecule type" value="Genomic_DNA"/>
</dbReference>
<evidence type="ECO:0000313" key="1">
    <source>
        <dbReference type="EMBL" id="MBB4044760.1"/>
    </source>
</evidence>
<dbReference type="RefSeq" id="WP_244978098.1">
    <property type="nucleotide sequence ID" value="NZ_JACIER010000010.1"/>
</dbReference>
<gene>
    <name evidence="1" type="ORF">GGR06_002558</name>
</gene>
<dbReference type="SUPFAM" id="SSF56925">
    <property type="entry name" value="OMPA-like"/>
    <property type="match status" value="1"/>
</dbReference>